<keyword evidence="6" id="KW-1185">Reference proteome</keyword>
<name>A0A9P3HC97_9FUNG</name>
<feature type="region of interest" description="Disordered" evidence="3">
    <location>
        <begin position="114"/>
        <end position="152"/>
    </location>
</feature>
<dbReference type="AlphaFoldDB" id="A0A9P3HC97"/>
<proteinExistence type="predicted"/>
<feature type="region of interest" description="Disordered" evidence="3">
    <location>
        <begin position="1"/>
        <end position="75"/>
    </location>
</feature>
<comment type="caution">
    <text evidence="5">The sequence shown here is derived from an EMBL/GenBank/DDBJ whole genome shotgun (WGS) entry which is preliminary data.</text>
</comment>
<reference evidence="5" key="1">
    <citation type="submission" date="2021-11" db="EMBL/GenBank/DDBJ databases">
        <authorList>
            <person name="Herlambang A."/>
            <person name="Guo Y."/>
            <person name="Takashima Y."/>
            <person name="Nishizawa T."/>
        </authorList>
    </citation>
    <scope>NUCLEOTIDE SEQUENCE</scope>
    <source>
        <strain evidence="5">E1425</strain>
    </source>
</reference>
<evidence type="ECO:0000256" key="3">
    <source>
        <dbReference type="SAM" id="MobiDB-lite"/>
    </source>
</evidence>
<comment type="subcellular location">
    <subcellularLocation>
        <location evidence="1">Nucleus</location>
    </subcellularLocation>
</comment>
<accession>A0A9P3HC97</accession>
<dbReference type="Proteomes" id="UP000827284">
    <property type="component" value="Unassembled WGS sequence"/>
</dbReference>
<dbReference type="PANTHER" id="PTHR42107:SF1">
    <property type="entry name" value="WHIM1 DOMAIN-CONTAINING PROTEIN"/>
    <property type="match status" value="1"/>
</dbReference>
<evidence type="ECO:0000256" key="2">
    <source>
        <dbReference type="ARBA" id="ARBA00023242"/>
    </source>
</evidence>
<gene>
    <name evidence="5" type="ORF">EMPS_06294</name>
</gene>
<evidence type="ECO:0000259" key="4">
    <source>
        <dbReference type="Pfam" id="PF15613"/>
    </source>
</evidence>
<dbReference type="GO" id="GO:0005634">
    <property type="term" value="C:nucleus"/>
    <property type="evidence" value="ECO:0007669"/>
    <property type="project" value="UniProtKB-SubCell"/>
</dbReference>
<reference evidence="5" key="2">
    <citation type="journal article" date="2022" name="Microbiol. Resour. Announc.">
        <title>Whole-Genome Sequence of Entomortierella parvispora E1425, a Mucoromycotan Fungus Associated with Burkholderiaceae-Related Endosymbiotic Bacteria.</title>
        <authorList>
            <person name="Herlambang A."/>
            <person name="Guo Y."/>
            <person name="Takashima Y."/>
            <person name="Narisawa K."/>
            <person name="Ohta H."/>
            <person name="Nishizawa T."/>
        </authorList>
    </citation>
    <scope>NUCLEOTIDE SEQUENCE</scope>
    <source>
        <strain evidence="5">E1425</strain>
    </source>
</reference>
<feature type="domain" description="WHIM2" evidence="4">
    <location>
        <begin position="346"/>
        <end position="411"/>
    </location>
</feature>
<dbReference type="PANTHER" id="PTHR42107">
    <property type="entry name" value="YALI0D24453P"/>
    <property type="match status" value="1"/>
</dbReference>
<dbReference type="EMBL" id="BQFW01000008">
    <property type="protein sequence ID" value="GJJ73936.1"/>
    <property type="molecule type" value="Genomic_DNA"/>
</dbReference>
<feature type="compositionally biased region" description="Polar residues" evidence="3">
    <location>
        <begin position="46"/>
        <end position="62"/>
    </location>
</feature>
<evidence type="ECO:0000313" key="6">
    <source>
        <dbReference type="Proteomes" id="UP000827284"/>
    </source>
</evidence>
<organism evidence="5 6">
    <name type="scientific">Entomortierella parvispora</name>
    <dbReference type="NCBI Taxonomy" id="205924"/>
    <lineage>
        <taxon>Eukaryota</taxon>
        <taxon>Fungi</taxon>
        <taxon>Fungi incertae sedis</taxon>
        <taxon>Mucoromycota</taxon>
        <taxon>Mortierellomycotina</taxon>
        <taxon>Mortierellomycetes</taxon>
        <taxon>Mortierellales</taxon>
        <taxon>Mortierellaceae</taxon>
        <taxon>Entomortierella</taxon>
    </lineage>
</organism>
<feature type="compositionally biased region" description="Polar residues" evidence="3">
    <location>
        <begin position="12"/>
        <end position="26"/>
    </location>
</feature>
<protein>
    <recommendedName>
        <fullName evidence="4">WHIM2 domain-containing protein</fullName>
    </recommendedName>
</protein>
<evidence type="ECO:0000313" key="5">
    <source>
        <dbReference type="EMBL" id="GJJ73936.1"/>
    </source>
</evidence>
<sequence>MGVPHAAGRNATHLTRLTSIRTSNTAGAAHSTDPRESGDLSVVSPIASSQNGPLEPETSASKPITPGQIDHPGTHPLLQSQVYSILKGDQRHCRNQAAQQEKWNIYSDTPQVASRSSTKAFLDDPRQEKKAKHVRSHPNAQTSMDNNGGADTGSLPIIPVRVSVDSLSPDQARVNMKVDSISEAPIDRSIPFEDPGLCHVRDIFFCYAFVARFFGTIRQACVGMPLEMYRFEVLKTALLSRRRMRMLDSINCAIINLIVADDPKGGNVNFSTFTKYLERMQLDLRSTDPNALDYENPFLRTDNYYDIPPLTRVKLLATLVEQALERSSYIKEQIETWYAENEGSRIREEPFGYDRYGRAYWVFDKRSMMIFRETKYTDAWECISKSLRDVRRLVSYFTKTNNVMEESLRQRLIEEVIRPEKKLIIMAKKAQAHKIKAAQAQDKENAEKIEAMKISRNRPGDAIETRESDSLSDILDSDYDDPSIEEKALSPSPDNPSTLPGDLIDAGGIEQWIDNDRNIMDAFGNRYKAEYLNYCFDGWLDAVVIPTRSAKAAVRLTKASDFLDFQ</sequence>
<evidence type="ECO:0000256" key="1">
    <source>
        <dbReference type="ARBA" id="ARBA00004123"/>
    </source>
</evidence>
<dbReference type="InterPro" id="IPR028941">
    <property type="entry name" value="WHIM2_dom"/>
</dbReference>
<keyword evidence="2" id="KW-0539">Nucleus</keyword>
<dbReference type="Pfam" id="PF15613">
    <property type="entry name" value="WSD"/>
    <property type="match status" value="1"/>
</dbReference>
<dbReference type="OrthoDB" id="349045at2759"/>